<keyword evidence="7" id="KW-1185">Reference proteome</keyword>
<evidence type="ECO:0000256" key="1">
    <source>
        <dbReference type="ARBA" id="ARBA00010466"/>
    </source>
</evidence>
<name>A0AAU9D9P8_9LACO</name>
<dbReference type="Pfam" id="PF04198">
    <property type="entry name" value="Sugar-bind"/>
    <property type="match status" value="1"/>
</dbReference>
<keyword evidence="6" id="KW-0456">Lyase</keyword>
<sequence>MSEKDHQDLLIGIAQGFYYSRSSISELAKKFNTSRYYVEKYLDEATNSGLVNISIQAPVERQREMETQFQKVFPNHNITIIKDTPNQTEAIRNVFLYSAREIQHSIQDNQIIGLSWGETMYDLIQHFSSQDRPDLTFIQIMGENMKYESKAGSTRMVEMAANRLGAKYHTIVAPLYVFDPKTRNLLAKEPAIAPTLDLGDKVDQIICSVGTFESIDAIPIWQEQQSKIIAPKQKNKVAGFLFGRPYDQQGHFIDEPNVPVFSIPIDQIMATNRRVAVVADKLKTEATLGAIRGNLLNTLYLSESVASKIISIADEFK</sequence>
<evidence type="ECO:0000256" key="3">
    <source>
        <dbReference type="ARBA" id="ARBA00023125"/>
    </source>
</evidence>
<dbReference type="InterPro" id="IPR051054">
    <property type="entry name" value="SorC_transcr_regulators"/>
</dbReference>
<dbReference type="GO" id="GO:0016829">
    <property type="term" value="F:lyase activity"/>
    <property type="evidence" value="ECO:0007669"/>
    <property type="project" value="UniProtKB-KW"/>
</dbReference>
<evidence type="ECO:0000256" key="4">
    <source>
        <dbReference type="ARBA" id="ARBA00023163"/>
    </source>
</evidence>
<dbReference type="RefSeq" id="WP_317634900.1">
    <property type="nucleotide sequence ID" value="NZ_AP026802.1"/>
</dbReference>
<dbReference type="PANTHER" id="PTHR34294">
    <property type="entry name" value="TRANSCRIPTIONAL REGULATOR-RELATED"/>
    <property type="match status" value="1"/>
</dbReference>
<evidence type="ECO:0000256" key="2">
    <source>
        <dbReference type="ARBA" id="ARBA00023015"/>
    </source>
</evidence>
<keyword evidence="3" id="KW-0238">DNA-binding</keyword>
<dbReference type="EMBL" id="AP026802">
    <property type="protein sequence ID" value="BDR59090.1"/>
    <property type="molecule type" value="Genomic_DNA"/>
</dbReference>
<dbReference type="Gene3D" id="1.10.10.60">
    <property type="entry name" value="Homeodomain-like"/>
    <property type="match status" value="1"/>
</dbReference>
<dbReference type="KEGG" id="xap:XA3_15310"/>
<keyword evidence="2" id="KW-0805">Transcription regulation</keyword>
<dbReference type="GO" id="GO:0003677">
    <property type="term" value="F:DNA binding"/>
    <property type="evidence" value="ECO:0007669"/>
    <property type="project" value="UniProtKB-KW"/>
</dbReference>
<dbReference type="InterPro" id="IPR037171">
    <property type="entry name" value="NagB/RpiA_transferase-like"/>
</dbReference>
<reference evidence="6 7" key="1">
    <citation type="journal article" date="2023" name="Microbiol. Spectr.">
        <title>Symbiosis of Carpenter Bees with Uncharacterized Lactic Acid Bacteria Showing NAD Auxotrophy.</title>
        <authorList>
            <person name="Kawasaki S."/>
            <person name="Ozawa K."/>
            <person name="Mori T."/>
            <person name="Yamamoto A."/>
            <person name="Ito M."/>
            <person name="Ohkuma M."/>
            <person name="Sakamoto M."/>
            <person name="Matsutani M."/>
        </authorList>
    </citation>
    <scope>NUCLEOTIDE SEQUENCE [LARGE SCALE GENOMIC DNA]</scope>
    <source>
        <strain evidence="6 7">XA3</strain>
    </source>
</reference>
<comment type="similarity">
    <text evidence="1">Belongs to the SorC transcriptional regulatory family.</text>
</comment>
<organism evidence="6 7">
    <name type="scientific">Xylocopilactobacillus apicola</name>
    <dbReference type="NCBI Taxonomy" id="2932184"/>
    <lineage>
        <taxon>Bacteria</taxon>
        <taxon>Bacillati</taxon>
        <taxon>Bacillota</taxon>
        <taxon>Bacilli</taxon>
        <taxon>Lactobacillales</taxon>
        <taxon>Lactobacillaceae</taxon>
        <taxon>Xylocopilactobacillus</taxon>
    </lineage>
</organism>
<dbReference type="GO" id="GO:0030246">
    <property type="term" value="F:carbohydrate binding"/>
    <property type="evidence" value="ECO:0007669"/>
    <property type="project" value="InterPro"/>
</dbReference>
<proteinExistence type="inferred from homology"/>
<feature type="domain" description="Sugar-binding" evidence="5">
    <location>
        <begin position="58"/>
        <end position="310"/>
    </location>
</feature>
<dbReference type="SUPFAM" id="SSF100950">
    <property type="entry name" value="NagB/RpiA/CoA transferase-like"/>
    <property type="match status" value="1"/>
</dbReference>
<protein>
    <submittedName>
        <fullName evidence="6">Citrate lyase</fullName>
    </submittedName>
</protein>
<dbReference type="PANTHER" id="PTHR34294:SF1">
    <property type="entry name" value="TRANSCRIPTIONAL REGULATOR LSRR"/>
    <property type="match status" value="1"/>
</dbReference>
<evidence type="ECO:0000259" key="5">
    <source>
        <dbReference type="Pfam" id="PF04198"/>
    </source>
</evidence>
<accession>A0AAU9D9P8</accession>
<dbReference type="Proteomes" id="UP001321861">
    <property type="component" value="Chromosome"/>
</dbReference>
<gene>
    <name evidence="6" type="primary">citR</name>
    <name evidence="6" type="ORF">XA3_15310</name>
</gene>
<keyword evidence="4" id="KW-0804">Transcription</keyword>
<dbReference type="AlphaFoldDB" id="A0AAU9D9P8"/>
<dbReference type="Gene3D" id="3.40.50.1360">
    <property type="match status" value="1"/>
</dbReference>
<dbReference type="InterPro" id="IPR007324">
    <property type="entry name" value="Sugar-bd_dom_put"/>
</dbReference>
<evidence type="ECO:0000313" key="6">
    <source>
        <dbReference type="EMBL" id="BDR59090.1"/>
    </source>
</evidence>
<evidence type="ECO:0000313" key="7">
    <source>
        <dbReference type="Proteomes" id="UP001321861"/>
    </source>
</evidence>